<reference evidence="1" key="1">
    <citation type="submission" date="2020-05" db="EMBL/GenBank/DDBJ databases">
        <title>Large-scale comparative analyses of tick genomes elucidate their genetic diversity and vector capacities.</title>
        <authorList>
            <person name="Jia N."/>
            <person name="Wang J."/>
            <person name="Shi W."/>
            <person name="Du L."/>
            <person name="Sun Y."/>
            <person name="Zhan W."/>
            <person name="Jiang J."/>
            <person name="Wang Q."/>
            <person name="Zhang B."/>
            <person name="Ji P."/>
            <person name="Sakyi L.B."/>
            <person name="Cui X."/>
            <person name="Yuan T."/>
            <person name="Jiang B."/>
            <person name="Yang W."/>
            <person name="Lam T.T.-Y."/>
            <person name="Chang Q."/>
            <person name="Ding S."/>
            <person name="Wang X."/>
            <person name="Zhu J."/>
            <person name="Ruan X."/>
            <person name="Zhao L."/>
            <person name="Wei J."/>
            <person name="Que T."/>
            <person name="Du C."/>
            <person name="Cheng J."/>
            <person name="Dai P."/>
            <person name="Han X."/>
            <person name="Huang E."/>
            <person name="Gao Y."/>
            <person name="Liu J."/>
            <person name="Shao H."/>
            <person name="Ye R."/>
            <person name="Li L."/>
            <person name="Wei W."/>
            <person name="Wang X."/>
            <person name="Wang C."/>
            <person name="Yang T."/>
            <person name="Huo Q."/>
            <person name="Li W."/>
            <person name="Guo W."/>
            <person name="Chen H."/>
            <person name="Zhou L."/>
            <person name="Ni X."/>
            <person name="Tian J."/>
            <person name="Zhou Y."/>
            <person name="Sheng Y."/>
            <person name="Liu T."/>
            <person name="Pan Y."/>
            <person name="Xia L."/>
            <person name="Li J."/>
            <person name="Zhao F."/>
            <person name="Cao W."/>
        </authorList>
    </citation>
    <scope>NUCLEOTIDE SEQUENCE</scope>
    <source>
        <tissue evidence="1">Larvae</tissue>
    </source>
</reference>
<evidence type="ECO:0000313" key="1">
    <source>
        <dbReference type="EMBL" id="KAH6922181.1"/>
    </source>
</evidence>
<sequence>MMKAAKPVGVLSSSIGTSGQVRVENTSIACHTATFPATASESLLASGTRQGSRVNYLGICIAQFGSVFWTGHEHPSLVTTALYSATHRGLFSVGIAWVIYACLTDRAGLLTSFLSWPGWAPLSRLSFSTYMIQDMVLQYQWTSLTSRVDGGYYFIGSTRTTGDADARSVSAWSGPALAGSADAALGRAERFGPCERQPFAPATANHTEAAQHRGYSSARYSKGERQQREKLKKSQQKRAATGNRSRTIENPKYAKNDAAHLSEPELSYRCEVCYKLFAKKLELEWHMPEHTGVRPLPCGLCPMKFLTGRVLAAHHTRHHGVGSKWSRFNGGSSLNDSLKRTG</sequence>
<dbReference type="EMBL" id="CM023489">
    <property type="protein sequence ID" value="KAH6922181.1"/>
    <property type="molecule type" value="Genomic_DNA"/>
</dbReference>
<gene>
    <name evidence="1" type="ORF">HPB50_010786</name>
</gene>
<name>A0ACB7RK85_HYAAI</name>
<proteinExistence type="predicted"/>
<evidence type="ECO:0000313" key="2">
    <source>
        <dbReference type="Proteomes" id="UP000821845"/>
    </source>
</evidence>
<keyword evidence="2" id="KW-1185">Reference proteome</keyword>
<accession>A0ACB7RK85</accession>
<organism evidence="1 2">
    <name type="scientific">Hyalomma asiaticum</name>
    <name type="common">Tick</name>
    <dbReference type="NCBI Taxonomy" id="266040"/>
    <lineage>
        <taxon>Eukaryota</taxon>
        <taxon>Metazoa</taxon>
        <taxon>Ecdysozoa</taxon>
        <taxon>Arthropoda</taxon>
        <taxon>Chelicerata</taxon>
        <taxon>Arachnida</taxon>
        <taxon>Acari</taxon>
        <taxon>Parasitiformes</taxon>
        <taxon>Ixodida</taxon>
        <taxon>Ixodoidea</taxon>
        <taxon>Ixodidae</taxon>
        <taxon>Hyalomminae</taxon>
        <taxon>Hyalomma</taxon>
    </lineage>
</organism>
<protein>
    <submittedName>
        <fullName evidence="1">Uncharacterized protein</fullName>
    </submittedName>
</protein>
<comment type="caution">
    <text evidence="1">The sequence shown here is derived from an EMBL/GenBank/DDBJ whole genome shotgun (WGS) entry which is preliminary data.</text>
</comment>
<dbReference type="Proteomes" id="UP000821845">
    <property type="component" value="Chromosome 9"/>
</dbReference>